<proteinExistence type="inferred from homology"/>
<dbReference type="EMBL" id="JAFNEN010000342">
    <property type="protein sequence ID" value="KAG8185229.1"/>
    <property type="molecule type" value="Genomic_DNA"/>
</dbReference>
<feature type="domain" description="AB hydrolase-1" evidence="3">
    <location>
        <begin position="34"/>
        <end position="136"/>
    </location>
</feature>
<accession>A0AAV6UNC3</accession>
<dbReference type="InterPro" id="IPR050266">
    <property type="entry name" value="AB_hydrolase_sf"/>
</dbReference>
<evidence type="ECO:0000256" key="2">
    <source>
        <dbReference type="ARBA" id="ARBA00022801"/>
    </source>
</evidence>
<evidence type="ECO:0000256" key="1">
    <source>
        <dbReference type="ARBA" id="ARBA00008645"/>
    </source>
</evidence>
<dbReference type="SUPFAM" id="SSF53474">
    <property type="entry name" value="alpha/beta-Hydrolases"/>
    <property type="match status" value="1"/>
</dbReference>
<evidence type="ECO:0000313" key="5">
    <source>
        <dbReference type="Proteomes" id="UP000827092"/>
    </source>
</evidence>
<dbReference type="InterPro" id="IPR000073">
    <property type="entry name" value="AB_hydrolase_1"/>
</dbReference>
<protein>
    <recommendedName>
        <fullName evidence="3">AB hydrolase-1 domain-containing protein</fullName>
    </recommendedName>
</protein>
<dbReference type="Pfam" id="PF00561">
    <property type="entry name" value="Abhydrolase_1"/>
    <property type="match status" value="1"/>
</dbReference>
<gene>
    <name evidence="4" type="ORF">JTE90_002758</name>
</gene>
<sequence length="310" mass="34975">MASKKDWGNPKEIRIPVSYGSIAAKAWGNENDEPVLAFHGWQDNAGTYDKLIPLLNSDLYIVAIDTPGHGLSSHKPYGSLYNVPETALDFKKIVDYLKWERFSIIGHSMGGQLSLFYTGIFPEQVKNLILLDIVKPPSRNVDELPGEMKKAISEIMDIEKKMSNPVPVYSPEEAKKRLIAGMYYEVTPESADILLKRGCKPSDCGKGVVFTRDIRVKVLNDLLKFSHEAMKSYMKQIICNMLIILGTKSVFRPPSLDENSDFFNIYKKHCKSLSVVQVEGNHFVHLNNAERIAHHIDAFFKANCNNLSKI</sequence>
<dbReference type="GO" id="GO:0016787">
    <property type="term" value="F:hydrolase activity"/>
    <property type="evidence" value="ECO:0007669"/>
    <property type="project" value="UniProtKB-KW"/>
</dbReference>
<comment type="similarity">
    <text evidence="1">Belongs to the AB hydrolase superfamily.</text>
</comment>
<dbReference type="InterPro" id="IPR029058">
    <property type="entry name" value="AB_hydrolase_fold"/>
</dbReference>
<name>A0AAV6UNC3_9ARAC</name>
<dbReference type="GO" id="GO:0016020">
    <property type="term" value="C:membrane"/>
    <property type="evidence" value="ECO:0007669"/>
    <property type="project" value="TreeGrafter"/>
</dbReference>
<dbReference type="Gene3D" id="3.40.50.1820">
    <property type="entry name" value="alpha/beta hydrolase"/>
    <property type="match status" value="1"/>
</dbReference>
<reference evidence="4 5" key="1">
    <citation type="journal article" date="2022" name="Nat. Ecol. Evol.">
        <title>A masculinizing supergene underlies an exaggerated male reproductive morph in a spider.</title>
        <authorList>
            <person name="Hendrickx F."/>
            <person name="De Corte Z."/>
            <person name="Sonet G."/>
            <person name="Van Belleghem S.M."/>
            <person name="Kostlbacher S."/>
            <person name="Vangestel C."/>
        </authorList>
    </citation>
    <scope>NUCLEOTIDE SEQUENCE [LARGE SCALE GENOMIC DNA]</scope>
    <source>
        <strain evidence="4">W744_W776</strain>
    </source>
</reference>
<dbReference type="PANTHER" id="PTHR43798">
    <property type="entry name" value="MONOACYLGLYCEROL LIPASE"/>
    <property type="match status" value="1"/>
</dbReference>
<evidence type="ECO:0000313" key="4">
    <source>
        <dbReference type="EMBL" id="KAG8185229.1"/>
    </source>
</evidence>
<dbReference type="PRINTS" id="PR00111">
    <property type="entry name" value="ABHYDROLASE"/>
</dbReference>
<keyword evidence="5" id="KW-1185">Reference proteome</keyword>
<dbReference type="PANTHER" id="PTHR43798:SF14">
    <property type="entry name" value="SERINE HYDROLASE-LIKE PROTEIN DDB_G0286239"/>
    <property type="match status" value="1"/>
</dbReference>
<dbReference type="AlphaFoldDB" id="A0AAV6UNC3"/>
<evidence type="ECO:0000259" key="3">
    <source>
        <dbReference type="Pfam" id="PF00561"/>
    </source>
</evidence>
<dbReference type="Proteomes" id="UP000827092">
    <property type="component" value="Unassembled WGS sequence"/>
</dbReference>
<comment type="caution">
    <text evidence="4">The sequence shown here is derived from an EMBL/GenBank/DDBJ whole genome shotgun (WGS) entry which is preliminary data.</text>
</comment>
<organism evidence="4 5">
    <name type="scientific">Oedothorax gibbosus</name>
    <dbReference type="NCBI Taxonomy" id="931172"/>
    <lineage>
        <taxon>Eukaryota</taxon>
        <taxon>Metazoa</taxon>
        <taxon>Ecdysozoa</taxon>
        <taxon>Arthropoda</taxon>
        <taxon>Chelicerata</taxon>
        <taxon>Arachnida</taxon>
        <taxon>Araneae</taxon>
        <taxon>Araneomorphae</taxon>
        <taxon>Entelegynae</taxon>
        <taxon>Araneoidea</taxon>
        <taxon>Linyphiidae</taxon>
        <taxon>Erigoninae</taxon>
        <taxon>Oedothorax</taxon>
    </lineage>
</organism>
<keyword evidence="2" id="KW-0378">Hydrolase</keyword>